<feature type="chain" id="PRO_5045136351" description="EF-hand domain-containing protein" evidence="1">
    <location>
        <begin position="22"/>
        <end position="116"/>
    </location>
</feature>
<evidence type="ECO:0008006" key="4">
    <source>
        <dbReference type="Google" id="ProtNLM"/>
    </source>
</evidence>
<organism evidence="2 3">
    <name type="scientific">Dongia rigui</name>
    <dbReference type="NCBI Taxonomy" id="940149"/>
    <lineage>
        <taxon>Bacteria</taxon>
        <taxon>Pseudomonadati</taxon>
        <taxon>Pseudomonadota</taxon>
        <taxon>Alphaproteobacteria</taxon>
        <taxon>Rhodospirillales</taxon>
        <taxon>Dongiaceae</taxon>
        <taxon>Dongia</taxon>
    </lineage>
</organism>
<feature type="signal peptide" evidence="1">
    <location>
        <begin position="1"/>
        <end position="21"/>
    </location>
</feature>
<evidence type="ECO:0000313" key="3">
    <source>
        <dbReference type="Proteomes" id="UP001271769"/>
    </source>
</evidence>
<comment type="caution">
    <text evidence="2">The sequence shown here is derived from an EMBL/GenBank/DDBJ whole genome shotgun (WGS) entry which is preliminary data.</text>
</comment>
<gene>
    <name evidence="2" type="ORF">SMD31_09260</name>
</gene>
<dbReference type="EMBL" id="JAXCLX010000001">
    <property type="protein sequence ID" value="MDY0872111.1"/>
    <property type="molecule type" value="Genomic_DNA"/>
</dbReference>
<sequence>MSLKKIAAIAAAMLAAASLLAAVPTEAKQPKKVKPPFALTEIDRNGDRNISAKEWNWAEKHGYDRLTRQGSQVTRKTYQAHVNRYYSYVDWRDDHAGATWYGHKTGGTAPWELDHR</sequence>
<proteinExistence type="predicted"/>
<name>A0ABU5DXR1_9PROT</name>
<keyword evidence="3" id="KW-1185">Reference proteome</keyword>
<dbReference type="RefSeq" id="WP_320500529.1">
    <property type="nucleotide sequence ID" value="NZ_JAXCLX010000001.1"/>
</dbReference>
<protein>
    <recommendedName>
        <fullName evidence="4">EF-hand domain-containing protein</fullName>
    </recommendedName>
</protein>
<evidence type="ECO:0000256" key="1">
    <source>
        <dbReference type="SAM" id="SignalP"/>
    </source>
</evidence>
<keyword evidence="1" id="KW-0732">Signal</keyword>
<accession>A0ABU5DXR1</accession>
<dbReference type="Proteomes" id="UP001271769">
    <property type="component" value="Unassembled WGS sequence"/>
</dbReference>
<evidence type="ECO:0000313" key="2">
    <source>
        <dbReference type="EMBL" id="MDY0872111.1"/>
    </source>
</evidence>
<reference evidence="2 3" key="1">
    <citation type="journal article" date="2013" name="Antonie Van Leeuwenhoek">
        <title>Dongia rigui sp. nov., isolated from freshwater of a large wetland in Korea.</title>
        <authorList>
            <person name="Baik K.S."/>
            <person name="Hwang Y.M."/>
            <person name="Choi J.S."/>
            <person name="Kwon J."/>
            <person name="Seong C.N."/>
        </authorList>
    </citation>
    <scope>NUCLEOTIDE SEQUENCE [LARGE SCALE GENOMIC DNA]</scope>
    <source>
        <strain evidence="2 3">04SU4-P</strain>
    </source>
</reference>